<dbReference type="AlphaFoldDB" id="A0AAV4MSB9"/>
<gene>
    <name evidence="2" type="ORF">CDAR_73691</name>
</gene>
<proteinExistence type="predicted"/>
<organism evidence="2 3">
    <name type="scientific">Caerostris darwini</name>
    <dbReference type="NCBI Taxonomy" id="1538125"/>
    <lineage>
        <taxon>Eukaryota</taxon>
        <taxon>Metazoa</taxon>
        <taxon>Ecdysozoa</taxon>
        <taxon>Arthropoda</taxon>
        <taxon>Chelicerata</taxon>
        <taxon>Arachnida</taxon>
        <taxon>Araneae</taxon>
        <taxon>Araneomorphae</taxon>
        <taxon>Entelegynae</taxon>
        <taxon>Araneoidea</taxon>
        <taxon>Araneidae</taxon>
        <taxon>Caerostris</taxon>
    </lineage>
</organism>
<reference evidence="2 3" key="1">
    <citation type="submission" date="2021-06" db="EMBL/GenBank/DDBJ databases">
        <title>Caerostris darwini draft genome.</title>
        <authorList>
            <person name="Kono N."/>
            <person name="Arakawa K."/>
        </authorList>
    </citation>
    <scope>NUCLEOTIDE SEQUENCE [LARGE SCALE GENOMIC DNA]</scope>
</reference>
<dbReference type="EMBL" id="BPLQ01000771">
    <property type="protein sequence ID" value="GIX74794.1"/>
    <property type="molecule type" value="Genomic_DNA"/>
</dbReference>
<keyword evidence="3" id="KW-1185">Reference proteome</keyword>
<feature type="region of interest" description="Disordered" evidence="1">
    <location>
        <begin position="75"/>
        <end position="108"/>
    </location>
</feature>
<evidence type="ECO:0000313" key="2">
    <source>
        <dbReference type="EMBL" id="GIX74794.1"/>
    </source>
</evidence>
<dbReference type="Proteomes" id="UP001054837">
    <property type="component" value="Unassembled WGS sequence"/>
</dbReference>
<protein>
    <submittedName>
        <fullName evidence="2">Uncharacterized protein</fullName>
    </submittedName>
</protein>
<accession>A0AAV4MSB9</accession>
<feature type="compositionally biased region" description="Acidic residues" evidence="1">
    <location>
        <begin position="83"/>
        <end position="108"/>
    </location>
</feature>
<name>A0AAV4MSB9_9ARAC</name>
<evidence type="ECO:0000313" key="3">
    <source>
        <dbReference type="Proteomes" id="UP001054837"/>
    </source>
</evidence>
<sequence length="139" mass="16085">MFPSLINSLSPEEAFISPEESNRFGRLFINDTGSLIFIDIICNPLHPLARRTRARCWSRGGNKLGVINVLYQKNKEQKNPNTEDIETSDSDFEESESDNEDNDNVIVEEDIANEDSKFERLLTYLNVPLQKMSYYKNIY</sequence>
<comment type="caution">
    <text evidence="2">The sequence shown here is derived from an EMBL/GenBank/DDBJ whole genome shotgun (WGS) entry which is preliminary data.</text>
</comment>
<evidence type="ECO:0000256" key="1">
    <source>
        <dbReference type="SAM" id="MobiDB-lite"/>
    </source>
</evidence>